<evidence type="ECO:0000313" key="1">
    <source>
        <dbReference type="EMBL" id="KXS30940.1"/>
    </source>
</evidence>
<dbReference type="Proteomes" id="UP000070578">
    <property type="component" value="Unassembled WGS sequence"/>
</dbReference>
<dbReference type="EMBL" id="LSLI01000117">
    <property type="protein sequence ID" value="KXS30940.1"/>
    <property type="molecule type" value="Genomic_DNA"/>
</dbReference>
<proteinExistence type="predicted"/>
<name>A0A139BPN3_9PROT</name>
<dbReference type="AlphaFoldDB" id="A0A139BPN3"/>
<gene>
    <name evidence="1" type="ORF">AWT59_2938</name>
</gene>
<sequence>MNKETIKKFIEWLESSGDEEIEAHRQYILGKMKSISSDGRSDVRLSLRLIDEEILARIELKRLG</sequence>
<accession>A0A139BPN3</accession>
<reference evidence="1 2" key="2">
    <citation type="submission" date="2016-03" db="EMBL/GenBank/DDBJ databases">
        <title>New uncultured bacterium of the family Gallionellaceae from acid mine drainage: description and reconstruction of genome based on metagenomic analysis of microbial community.</title>
        <authorList>
            <person name="Kadnikov V."/>
            <person name="Ivasenko D."/>
            <person name="Beletsky A."/>
            <person name="Mardanov A."/>
            <person name="Danilova E."/>
            <person name="Pimenov N."/>
            <person name="Karnachuk O."/>
            <person name="Ravin N."/>
        </authorList>
    </citation>
    <scope>NUCLEOTIDE SEQUENCE [LARGE SCALE GENOMIC DNA]</scope>
    <source>
        <strain evidence="1">ShG14-8</strain>
    </source>
</reference>
<organism evidence="1 2">
    <name type="scientific">Candidatus Gallionella acididurans</name>
    <dbReference type="NCBI Taxonomy" id="1796491"/>
    <lineage>
        <taxon>Bacteria</taxon>
        <taxon>Pseudomonadati</taxon>
        <taxon>Pseudomonadota</taxon>
        <taxon>Betaproteobacteria</taxon>
        <taxon>Nitrosomonadales</taxon>
        <taxon>Gallionellaceae</taxon>
        <taxon>Gallionella</taxon>
    </lineage>
</organism>
<protein>
    <submittedName>
        <fullName evidence="1">Uncharacterized protein</fullName>
    </submittedName>
</protein>
<reference evidence="1 2" key="1">
    <citation type="submission" date="2016-02" db="EMBL/GenBank/DDBJ databases">
        <authorList>
            <person name="Wen L."/>
            <person name="He K."/>
            <person name="Yang H."/>
        </authorList>
    </citation>
    <scope>NUCLEOTIDE SEQUENCE [LARGE SCALE GENOMIC DNA]</scope>
    <source>
        <strain evidence="1">ShG14-8</strain>
    </source>
</reference>
<evidence type="ECO:0000313" key="2">
    <source>
        <dbReference type="Proteomes" id="UP000070578"/>
    </source>
</evidence>
<comment type="caution">
    <text evidence="1">The sequence shown here is derived from an EMBL/GenBank/DDBJ whole genome shotgun (WGS) entry which is preliminary data.</text>
</comment>